<dbReference type="PANTHER" id="PTHR24228:SF59">
    <property type="entry name" value="NEUROPEPTIDE RECEPTOR 15"/>
    <property type="match status" value="1"/>
</dbReference>
<dbReference type="InterPro" id="IPR017452">
    <property type="entry name" value="GPCR_Rhodpsn_7TM"/>
</dbReference>
<keyword evidence="3 9" id="KW-0812">Transmembrane</keyword>
<evidence type="ECO:0000313" key="12">
    <source>
        <dbReference type="Proteomes" id="UP000663828"/>
    </source>
</evidence>
<feature type="transmembrane region" description="Helical" evidence="9">
    <location>
        <begin position="138"/>
        <end position="159"/>
    </location>
</feature>
<gene>
    <name evidence="11" type="ORF">XAT740_LOCUS15724</name>
</gene>
<keyword evidence="7" id="KW-0675">Receptor</keyword>
<evidence type="ECO:0000259" key="10">
    <source>
        <dbReference type="PROSITE" id="PS50262"/>
    </source>
</evidence>
<organism evidence="11 12">
    <name type="scientific">Adineta ricciae</name>
    <name type="common">Rotifer</name>
    <dbReference type="NCBI Taxonomy" id="249248"/>
    <lineage>
        <taxon>Eukaryota</taxon>
        <taxon>Metazoa</taxon>
        <taxon>Spiralia</taxon>
        <taxon>Gnathifera</taxon>
        <taxon>Rotifera</taxon>
        <taxon>Eurotatoria</taxon>
        <taxon>Bdelloidea</taxon>
        <taxon>Adinetida</taxon>
        <taxon>Adinetidae</taxon>
        <taxon>Adineta</taxon>
    </lineage>
</organism>
<evidence type="ECO:0000256" key="1">
    <source>
        <dbReference type="ARBA" id="ARBA00004651"/>
    </source>
</evidence>
<dbReference type="Gene3D" id="1.20.1070.10">
    <property type="entry name" value="Rhodopsin 7-helix transmembrane proteins"/>
    <property type="match status" value="1"/>
</dbReference>
<evidence type="ECO:0000256" key="7">
    <source>
        <dbReference type="ARBA" id="ARBA00023170"/>
    </source>
</evidence>
<protein>
    <recommendedName>
        <fullName evidence="10">G-protein coupled receptors family 1 profile domain-containing protein</fullName>
    </recommendedName>
</protein>
<name>A0A814KAQ4_ADIRI</name>
<comment type="caution">
    <text evidence="11">The sequence shown here is derived from an EMBL/GenBank/DDBJ whole genome shotgun (WGS) entry which is preliminary data.</text>
</comment>
<dbReference type="Pfam" id="PF00001">
    <property type="entry name" value="7tm_1"/>
    <property type="match status" value="1"/>
</dbReference>
<evidence type="ECO:0000256" key="4">
    <source>
        <dbReference type="ARBA" id="ARBA00022989"/>
    </source>
</evidence>
<feature type="transmembrane region" description="Helical" evidence="9">
    <location>
        <begin position="179"/>
        <end position="198"/>
    </location>
</feature>
<evidence type="ECO:0000256" key="2">
    <source>
        <dbReference type="ARBA" id="ARBA00022475"/>
    </source>
</evidence>
<comment type="subcellular location">
    <subcellularLocation>
        <location evidence="1">Cell membrane</location>
        <topology evidence="1">Multi-pass membrane protein</topology>
    </subcellularLocation>
</comment>
<reference evidence="11" key="1">
    <citation type="submission" date="2021-02" db="EMBL/GenBank/DDBJ databases">
        <authorList>
            <person name="Nowell W R."/>
        </authorList>
    </citation>
    <scope>NUCLEOTIDE SEQUENCE</scope>
</reference>
<feature type="transmembrane region" description="Helical" evidence="9">
    <location>
        <begin position="224"/>
        <end position="249"/>
    </location>
</feature>
<evidence type="ECO:0000256" key="5">
    <source>
        <dbReference type="ARBA" id="ARBA00023040"/>
    </source>
</evidence>
<feature type="transmembrane region" description="Helical" evidence="9">
    <location>
        <begin position="64"/>
        <end position="82"/>
    </location>
</feature>
<dbReference type="PANTHER" id="PTHR24228">
    <property type="entry name" value="B2 BRADYKININ RECEPTOR/ANGIOTENSIN II RECEPTOR"/>
    <property type="match status" value="1"/>
</dbReference>
<keyword evidence="12" id="KW-1185">Reference proteome</keyword>
<dbReference type="InterPro" id="IPR000276">
    <property type="entry name" value="GPCR_Rhodpsn"/>
</dbReference>
<keyword evidence="4 9" id="KW-1133">Transmembrane helix</keyword>
<keyword evidence="6 9" id="KW-0472">Membrane</keyword>
<evidence type="ECO:0000256" key="8">
    <source>
        <dbReference type="ARBA" id="ARBA00023224"/>
    </source>
</evidence>
<dbReference type="PROSITE" id="PS50262">
    <property type="entry name" value="G_PROTEIN_RECEP_F1_2"/>
    <property type="match status" value="1"/>
</dbReference>
<proteinExistence type="predicted"/>
<feature type="transmembrane region" description="Helical" evidence="9">
    <location>
        <begin position="102"/>
        <end position="126"/>
    </location>
</feature>
<feature type="transmembrane region" description="Helical" evidence="9">
    <location>
        <begin position="261"/>
        <end position="280"/>
    </location>
</feature>
<dbReference type="AlphaFoldDB" id="A0A814KAQ4"/>
<evidence type="ECO:0000256" key="6">
    <source>
        <dbReference type="ARBA" id="ARBA00023136"/>
    </source>
</evidence>
<feature type="transmembrane region" description="Helical" evidence="9">
    <location>
        <begin position="34"/>
        <end position="52"/>
    </location>
</feature>
<dbReference type="Proteomes" id="UP000663828">
    <property type="component" value="Unassembled WGS sequence"/>
</dbReference>
<dbReference type="GO" id="GO:0005886">
    <property type="term" value="C:plasma membrane"/>
    <property type="evidence" value="ECO:0007669"/>
    <property type="project" value="UniProtKB-SubCell"/>
</dbReference>
<sequence length="316" mass="36219">MNNNFINTKNSHPPSNQTQLFVFSKDSVADMIEIPILSLTILFAIVYTILIFSRPVFRHNKLNWFTVNICISTVLLCINILVMHAEQNDQSSSIICRVRAFFLLSAVNQLMYSHCVAAISRMLAIVHAKKSFSRSNTCLFICISIGWLLAFLLSSLNLFLDSYTCLQSTSSDFISHYTLVTTLIIPIVIVTVCNGRILRHVRQSTRQLRAQGTQARLAHTRDMYLLKVMIVTFVVFLVGWTPIFLMQIFGMSVDIPRFLTIILHVLPSAAMLHDTLFLIFTNKPVRLFIKQFVIRRRLKFPANIVAVFQQQNRNQM</sequence>
<keyword evidence="8" id="KW-0807">Transducer</keyword>
<dbReference type="CDD" id="cd00637">
    <property type="entry name" value="7tm_classA_rhodopsin-like"/>
    <property type="match status" value="1"/>
</dbReference>
<dbReference type="SUPFAM" id="SSF81321">
    <property type="entry name" value="Family A G protein-coupled receptor-like"/>
    <property type="match status" value="1"/>
</dbReference>
<dbReference type="EMBL" id="CAJNOR010000982">
    <property type="protein sequence ID" value="CAF1050064.1"/>
    <property type="molecule type" value="Genomic_DNA"/>
</dbReference>
<dbReference type="PRINTS" id="PR00237">
    <property type="entry name" value="GPCRRHODOPSN"/>
</dbReference>
<evidence type="ECO:0000313" key="11">
    <source>
        <dbReference type="EMBL" id="CAF1050064.1"/>
    </source>
</evidence>
<evidence type="ECO:0000256" key="3">
    <source>
        <dbReference type="ARBA" id="ARBA00022692"/>
    </source>
</evidence>
<feature type="domain" description="G-protein coupled receptors family 1 profile" evidence="10">
    <location>
        <begin position="44"/>
        <end position="278"/>
    </location>
</feature>
<accession>A0A814KAQ4</accession>
<dbReference type="GO" id="GO:0004930">
    <property type="term" value="F:G protein-coupled receptor activity"/>
    <property type="evidence" value="ECO:0007669"/>
    <property type="project" value="UniProtKB-KW"/>
</dbReference>
<keyword evidence="2" id="KW-1003">Cell membrane</keyword>
<evidence type="ECO:0000256" key="9">
    <source>
        <dbReference type="SAM" id="Phobius"/>
    </source>
</evidence>
<keyword evidence="5" id="KW-0297">G-protein coupled receptor</keyword>